<reference evidence="2 3" key="1">
    <citation type="submission" date="2016-04" db="EMBL/GenBank/DDBJ databases">
        <title>Complete genome sequence of Dokdonella koreensis DS-123T.</title>
        <authorList>
            <person name="Kim J.F."/>
            <person name="Lee H."/>
            <person name="Kwak M.-J."/>
        </authorList>
    </citation>
    <scope>NUCLEOTIDE SEQUENCE [LARGE SCALE GENOMIC DNA]</scope>
    <source>
        <strain evidence="2 3">DS-123</strain>
    </source>
</reference>
<dbReference type="RefSeq" id="WP_067644025.1">
    <property type="nucleotide sequence ID" value="NZ_CP015249.1"/>
</dbReference>
<dbReference type="OrthoDB" id="277629at2"/>
<evidence type="ECO:0000256" key="1">
    <source>
        <dbReference type="SAM" id="SignalP"/>
    </source>
</evidence>
<dbReference type="EMBL" id="CP015249">
    <property type="protein sequence ID" value="ANB16697.1"/>
    <property type="molecule type" value="Genomic_DNA"/>
</dbReference>
<keyword evidence="3" id="KW-1185">Reference proteome</keyword>
<dbReference type="KEGG" id="dko:I596_661"/>
<accession>A0A167GLK1</accession>
<evidence type="ECO:0008006" key="4">
    <source>
        <dbReference type="Google" id="ProtNLM"/>
    </source>
</evidence>
<dbReference type="Proteomes" id="UP000076830">
    <property type="component" value="Chromosome"/>
</dbReference>
<dbReference type="STRING" id="1300342.I596_661"/>
<evidence type="ECO:0000313" key="2">
    <source>
        <dbReference type="EMBL" id="ANB16697.1"/>
    </source>
</evidence>
<feature type="chain" id="PRO_5007886932" description="Lipoprotein" evidence="1">
    <location>
        <begin position="20"/>
        <end position="449"/>
    </location>
</feature>
<feature type="signal peptide" evidence="1">
    <location>
        <begin position="1"/>
        <end position="19"/>
    </location>
</feature>
<organism evidence="2 3">
    <name type="scientific">Dokdonella koreensis DS-123</name>
    <dbReference type="NCBI Taxonomy" id="1300342"/>
    <lineage>
        <taxon>Bacteria</taxon>
        <taxon>Pseudomonadati</taxon>
        <taxon>Pseudomonadota</taxon>
        <taxon>Gammaproteobacteria</taxon>
        <taxon>Lysobacterales</taxon>
        <taxon>Rhodanobacteraceae</taxon>
        <taxon>Dokdonella</taxon>
    </lineage>
</organism>
<keyword evidence="1" id="KW-0732">Signal</keyword>
<protein>
    <recommendedName>
        <fullName evidence="4">Lipoprotein</fullName>
    </recommendedName>
</protein>
<proteinExistence type="predicted"/>
<gene>
    <name evidence="2" type="ORF">I596_661</name>
</gene>
<sequence>MSALATLAAALIATQAAQAPPQPTGAAIPQQRAAVERSERIMAEAQRRPGLLAQYLYMRDAYTGSTAVPFRLIFNQYLSWFQTWVGDYADARTTFTIAQTAQKGDSPSPLDGGYAATPAVEAITELARDRQAVFFNENHSNALTRTLTVQMLARLRALGFDHFAAETLYSTDKKLGERGYPTSASGFYTEEPVYAEMVRTALKLGYTVVAYEAESDAIADAREREQARNLIRRVLDKNPHARLVVNAGYAHIQEAGRYFDGKAMAQHFAQLSGIDPLTIEQTFMTPHAVARDDHPVYAAVIGPTHTDRPVVFRNAAGAAWSLRAEAYDVSVFFPQEVWRRGRPTWLALDGERLPYPVTSALCDNQYPCLVEARYANEPDEAIPADRVVFDPANDARNNRDRVRTSADAEPTAELYLRPDRYRISARSADNRVLGRRTAEVRTATAAKGS</sequence>
<dbReference type="AlphaFoldDB" id="A0A167GLK1"/>
<name>A0A167GLK1_9GAMM</name>
<evidence type="ECO:0000313" key="3">
    <source>
        <dbReference type="Proteomes" id="UP000076830"/>
    </source>
</evidence>
<dbReference type="PATRIC" id="fig|1300342.3.peg.648"/>